<dbReference type="Pfam" id="PF12350">
    <property type="entry name" value="CTK3_C"/>
    <property type="match status" value="1"/>
</dbReference>
<evidence type="ECO:0000259" key="1">
    <source>
        <dbReference type="Pfam" id="PF12350"/>
    </source>
</evidence>
<reference evidence="3" key="1">
    <citation type="submission" date="2017-01" db="EMBL/GenBank/DDBJ databases">
        <authorList>
            <person name="Wang Y."/>
            <person name="White M."/>
            <person name="Kvist S."/>
            <person name="Moncalvo J.-M."/>
        </authorList>
    </citation>
    <scope>NUCLEOTIDE SEQUENCE [LARGE SCALE GENOMIC DNA]</scope>
    <source>
        <strain evidence="3">ID-206-W2</strain>
    </source>
</reference>
<evidence type="ECO:0000313" key="3">
    <source>
        <dbReference type="Proteomes" id="UP000187429"/>
    </source>
</evidence>
<gene>
    <name evidence="2" type="ORF">AYI69_g2615</name>
</gene>
<dbReference type="EMBL" id="LSSM01000769">
    <property type="protein sequence ID" value="OMJ27925.1"/>
    <property type="molecule type" value="Genomic_DNA"/>
</dbReference>
<protein>
    <recommendedName>
        <fullName evidence="1">CTD kinase subunit gamma Ctk3 C-terminal domain-containing protein</fullName>
    </recommendedName>
</protein>
<organism evidence="2 3">
    <name type="scientific">Smittium culicis</name>
    <dbReference type="NCBI Taxonomy" id="133412"/>
    <lineage>
        <taxon>Eukaryota</taxon>
        <taxon>Fungi</taxon>
        <taxon>Fungi incertae sedis</taxon>
        <taxon>Zoopagomycota</taxon>
        <taxon>Kickxellomycotina</taxon>
        <taxon>Harpellomycetes</taxon>
        <taxon>Harpellales</taxon>
        <taxon>Legeriomycetaceae</taxon>
        <taxon>Smittium</taxon>
    </lineage>
</organism>
<dbReference type="AlphaFoldDB" id="A0A1R1YM79"/>
<feature type="domain" description="CTD kinase subunit gamma Ctk3 C-terminal" evidence="1">
    <location>
        <begin position="80"/>
        <end position="120"/>
    </location>
</feature>
<comment type="caution">
    <text evidence="2">The sequence shown here is derived from an EMBL/GenBank/DDBJ whole genome shotgun (WGS) entry which is preliminary data.</text>
</comment>
<accession>A0A1R1YM79</accession>
<dbReference type="GO" id="GO:0045943">
    <property type="term" value="P:positive regulation of transcription by RNA polymerase I"/>
    <property type="evidence" value="ECO:0007669"/>
    <property type="project" value="TreeGrafter"/>
</dbReference>
<keyword evidence="3" id="KW-1185">Reference proteome</keyword>
<proteinExistence type="predicted"/>
<dbReference type="PANTHER" id="PTHR28291:SF1">
    <property type="entry name" value="CTD KINASE SUBUNIT GAMMA"/>
    <property type="match status" value="1"/>
</dbReference>
<dbReference type="GO" id="GO:0032786">
    <property type="term" value="P:positive regulation of DNA-templated transcription, elongation"/>
    <property type="evidence" value="ECO:0007669"/>
    <property type="project" value="InterPro"/>
</dbReference>
<dbReference type="InterPro" id="IPR024637">
    <property type="entry name" value="Ctk3_C"/>
</dbReference>
<name>A0A1R1YM79_9FUNG</name>
<dbReference type="InterPro" id="IPR042326">
    <property type="entry name" value="Ctk3"/>
</dbReference>
<sequence length="148" mass="16995">MPKTLEGDNNLRQVGKMVCSWRKKAVFRNELLNELEELFSERNYCLETVSAVGSTTNLRGSATSHNGSVPKKQKLGKNIKNDILRKIEEDRELHKKIKESQWFVSCDDDPDFEFNKYWNSPLSSTLLASDWADLRGELASSRHFLNSS</sequence>
<dbReference type="PANTHER" id="PTHR28291">
    <property type="entry name" value="CTD KINASE SUBUNIT GAMMA"/>
    <property type="match status" value="1"/>
</dbReference>
<evidence type="ECO:0000313" key="2">
    <source>
        <dbReference type="EMBL" id="OMJ27925.1"/>
    </source>
</evidence>
<dbReference type="GO" id="GO:0070692">
    <property type="term" value="C:CTDK-1 complex"/>
    <property type="evidence" value="ECO:0007669"/>
    <property type="project" value="InterPro"/>
</dbReference>
<dbReference type="Proteomes" id="UP000187429">
    <property type="component" value="Unassembled WGS sequence"/>
</dbReference>
<dbReference type="OrthoDB" id="21266at2759"/>